<sequence>MSTGNLTVNATAALNLGQGNVGGTLDANSGGAITQTGALTLAGTTTLNAGTAAITLGQALNNLQGAITATGGAVSLRSAHDLNLFALTQPANRALVLEAGGTLFLPAGTGDIDTGTAALTLSSLGGAFSTFGTLKGGDVTVRGQSVALAHDVTASGSLDVQSAAGTISQTAGKLVVTGTSRFDAGTAAITLNQTANAFSGAVGLTGGTTSLVNSNALILDTSTITGNLVANSGGHAISQAGALSVTGTSSFNAGSAAITLTNSGNSWTGAVGMTGGATQLRSAGALALGSSTVSSLALTSGGAISQNAAINVTGA</sequence>
<protein>
    <recommendedName>
        <fullName evidence="3">Autotransporter-associated beta strand repeat-containing protein</fullName>
    </recommendedName>
</protein>
<feature type="non-terminal residue" evidence="1">
    <location>
        <position position="315"/>
    </location>
</feature>
<dbReference type="Proteomes" id="UP001606300">
    <property type="component" value="Unassembled WGS sequence"/>
</dbReference>
<proteinExistence type="predicted"/>
<gene>
    <name evidence="1" type="ORF">ACG02S_26205</name>
</gene>
<keyword evidence="2" id="KW-1185">Reference proteome</keyword>
<accession>A0ABW7EVB2</accession>
<comment type="caution">
    <text evidence="1">The sequence shown here is derived from an EMBL/GenBank/DDBJ whole genome shotgun (WGS) entry which is preliminary data.</text>
</comment>
<evidence type="ECO:0000313" key="1">
    <source>
        <dbReference type="EMBL" id="MFG6417382.1"/>
    </source>
</evidence>
<reference evidence="1 2" key="1">
    <citation type="submission" date="2024-09" db="EMBL/GenBank/DDBJ databases">
        <title>Novel species of the genus Pelomonas and Roseateles isolated from streams.</title>
        <authorList>
            <person name="Lu H."/>
        </authorList>
    </citation>
    <scope>NUCLEOTIDE SEQUENCE [LARGE SCALE GENOMIC DNA]</scope>
    <source>
        <strain evidence="1 2">DC23W</strain>
    </source>
</reference>
<dbReference type="InterPro" id="IPR043709">
    <property type="entry name" value="DUF5649"/>
</dbReference>
<evidence type="ECO:0008006" key="3">
    <source>
        <dbReference type="Google" id="ProtNLM"/>
    </source>
</evidence>
<evidence type="ECO:0000313" key="2">
    <source>
        <dbReference type="Proteomes" id="UP001606300"/>
    </source>
</evidence>
<dbReference type="Pfam" id="PF18886">
    <property type="entry name" value="DUF5649"/>
    <property type="match status" value="4"/>
</dbReference>
<organism evidence="1 2">
    <name type="scientific">Pelomonas dachongensis</name>
    <dbReference type="NCBI Taxonomy" id="3299029"/>
    <lineage>
        <taxon>Bacteria</taxon>
        <taxon>Pseudomonadati</taxon>
        <taxon>Pseudomonadota</taxon>
        <taxon>Betaproteobacteria</taxon>
        <taxon>Burkholderiales</taxon>
        <taxon>Sphaerotilaceae</taxon>
        <taxon>Roseateles</taxon>
    </lineage>
</organism>
<dbReference type="EMBL" id="JBIGHY010000033">
    <property type="protein sequence ID" value="MFG6417382.1"/>
    <property type="molecule type" value="Genomic_DNA"/>
</dbReference>
<name>A0ABW7EVB2_9BURK</name>